<keyword evidence="2" id="KW-1185">Reference proteome</keyword>
<dbReference type="EMBL" id="JAAAJA010000903">
    <property type="protein sequence ID" value="KAG0248883.1"/>
    <property type="molecule type" value="Genomic_DNA"/>
</dbReference>
<accession>A0A9P6PMS5</accession>
<dbReference type="OrthoDB" id="2434038at2759"/>
<comment type="caution">
    <text evidence="1">The sequence shown here is derived from an EMBL/GenBank/DDBJ whole genome shotgun (WGS) entry which is preliminary data.</text>
</comment>
<protein>
    <submittedName>
        <fullName evidence="1">Uncharacterized protein</fullName>
    </submittedName>
</protein>
<organism evidence="1 2">
    <name type="scientific">Mortierella polycephala</name>
    <dbReference type="NCBI Taxonomy" id="41804"/>
    <lineage>
        <taxon>Eukaryota</taxon>
        <taxon>Fungi</taxon>
        <taxon>Fungi incertae sedis</taxon>
        <taxon>Mucoromycota</taxon>
        <taxon>Mortierellomycotina</taxon>
        <taxon>Mortierellomycetes</taxon>
        <taxon>Mortierellales</taxon>
        <taxon>Mortierellaceae</taxon>
        <taxon>Mortierella</taxon>
    </lineage>
</organism>
<proteinExistence type="predicted"/>
<sequence length="152" mass="17373">MTKERLDEFYNSNHRFKKHKWDAQRTKGDEFRLITDRLLKLVGGSIGHKRDEANKVVIGVGLGKFSSKFRLFSLHESFQSYFVQNSIWMGITLGCKMQGITQMPEVVPAAVLTAITLWCKDKDKARDKARDKAKGELVGASESPPWRLTKLM</sequence>
<name>A0A9P6PMS5_9FUNG</name>
<reference evidence="1" key="1">
    <citation type="journal article" date="2020" name="Fungal Divers.">
        <title>Resolving the Mortierellaceae phylogeny through synthesis of multi-gene phylogenetics and phylogenomics.</title>
        <authorList>
            <person name="Vandepol N."/>
            <person name="Liber J."/>
            <person name="Desiro A."/>
            <person name="Na H."/>
            <person name="Kennedy M."/>
            <person name="Barry K."/>
            <person name="Grigoriev I.V."/>
            <person name="Miller A.N."/>
            <person name="O'Donnell K."/>
            <person name="Stajich J.E."/>
            <person name="Bonito G."/>
        </authorList>
    </citation>
    <scope>NUCLEOTIDE SEQUENCE</scope>
    <source>
        <strain evidence="1">KOD948</strain>
    </source>
</reference>
<evidence type="ECO:0000313" key="2">
    <source>
        <dbReference type="Proteomes" id="UP000726737"/>
    </source>
</evidence>
<evidence type="ECO:0000313" key="1">
    <source>
        <dbReference type="EMBL" id="KAG0248883.1"/>
    </source>
</evidence>
<dbReference type="Proteomes" id="UP000726737">
    <property type="component" value="Unassembled WGS sequence"/>
</dbReference>
<gene>
    <name evidence="1" type="ORF">BG011_009811</name>
</gene>
<dbReference type="AlphaFoldDB" id="A0A9P6PMS5"/>